<gene>
    <name evidence="1" type="ORF">SAMN04489800_0001</name>
</gene>
<sequence length="211" mass="24522">MNYYASLGNKSCVAEVIDPFFLAKHMDLDFKKTGLINFDSLKEIHTYIDVCLKFLSDEIIFLSNAYTYCEQYYCEKIVSCVMEEIEDRSKKLGYICCDLFSELASSEKAAKKAKEDNIREPLNQDQYQELASSEIHKFLKFIDEKFGLSFIQKDILDQFTSMANGLSHWIGLDAVNHFTSKLSRINREINSFERAFSKAYNQIDFVKNAFF</sequence>
<evidence type="ECO:0000313" key="1">
    <source>
        <dbReference type="EMBL" id="SED66291.1"/>
    </source>
</evidence>
<evidence type="ECO:0000313" key="2">
    <source>
        <dbReference type="Proteomes" id="UP000183613"/>
    </source>
</evidence>
<dbReference type="Proteomes" id="UP000183613">
    <property type="component" value="Unassembled WGS sequence"/>
</dbReference>
<accession>A0A1H5CI74</accession>
<dbReference type="AlphaFoldDB" id="A0A1H5CI74"/>
<protein>
    <submittedName>
        <fullName evidence="1">Uncharacterized protein</fullName>
    </submittedName>
</protein>
<organism evidence="1 2">
    <name type="scientific">Pseudomonas deceptionensis</name>
    <dbReference type="NCBI Taxonomy" id="882211"/>
    <lineage>
        <taxon>Bacteria</taxon>
        <taxon>Pseudomonadati</taxon>
        <taxon>Pseudomonadota</taxon>
        <taxon>Gammaproteobacteria</taxon>
        <taxon>Pseudomonadales</taxon>
        <taxon>Pseudomonadaceae</taxon>
        <taxon>Pseudomonas</taxon>
    </lineage>
</organism>
<comment type="caution">
    <text evidence="1">The sequence shown here is derived from an EMBL/GenBank/DDBJ whole genome shotgun (WGS) entry which is preliminary data.</text>
</comment>
<keyword evidence="2" id="KW-1185">Reference proteome</keyword>
<dbReference type="RefSeq" id="WP_139272518.1">
    <property type="nucleotide sequence ID" value="NZ_FNUD01000001.1"/>
</dbReference>
<feature type="non-terminal residue" evidence="1">
    <location>
        <position position="211"/>
    </location>
</feature>
<proteinExistence type="predicted"/>
<dbReference type="EMBL" id="FNUD01000001">
    <property type="protein sequence ID" value="SED66291.1"/>
    <property type="molecule type" value="Genomic_DNA"/>
</dbReference>
<name>A0A1H5CI74_PSEDM</name>
<reference evidence="1" key="1">
    <citation type="submission" date="2016-10" db="EMBL/GenBank/DDBJ databases">
        <authorList>
            <person name="Varghese N."/>
            <person name="Submissions S."/>
        </authorList>
    </citation>
    <scope>NUCLEOTIDE SEQUENCE [LARGE SCALE GENOMIC DNA]</scope>
    <source>
        <strain evidence="1">LMG 25555</strain>
    </source>
</reference>